<feature type="transmembrane region" description="Helical" evidence="9">
    <location>
        <begin position="54"/>
        <end position="76"/>
    </location>
</feature>
<evidence type="ECO:0000313" key="11">
    <source>
        <dbReference type="EMBL" id="MCC4307012.1"/>
    </source>
</evidence>
<dbReference type="EMBL" id="JAJGNA010000001">
    <property type="protein sequence ID" value="MCC4307012.1"/>
    <property type="molecule type" value="Genomic_DNA"/>
</dbReference>
<accession>A0A9Q3UKB7</accession>
<dbReference type="GO" id="GO:0015740">
    <property type="term" value="P:C4-dicarboxylate transport"/>
    <property type="evidence" value="ECO:0007669"/>
    <property type="project" value="TreeGrafter"/>
</dbReference>
<name>A0A9Q3UKB7_9GAMM</name>
<dbReference type="AlphaFoldDB" id="A0A9Q3UKB7"/>
<sequence length="197" mass="21565">MNNAFKGLLTALAAFDRVIGVVERLVIGGTVLLMALLMSVHVVGQLVFDRGIPGTYEVTEMLIVVMTFVGVSYAARHARHIRMSALYEQLRGRARKGLLMLICLGTAALMFYFAWKSGQYVIDIHDRGRVSSSLGLPMWIVYLALPAGFGLAGIQYLLTLARNALSPGIWRSFNERETYSDTPVHGGEMGGAGDDRV</sequence>
<comment type="subunit">
    <text evidence="9">The complex comprises the extracytoplasmic solute receptor protein and the two transmembrane proteins.</text>
</comment>
<evidence type="ECO:0000256" key="8">
    <source>
        <dbReference type="ARBA" id="ARBA00038436"/>
    </source>
</evidence>
<feature type="domain" description="Tripartite ATP-independent periplasmic transporters DctQ component" evidence="10">
    <location>
        <begin position="34"/>
        <end position="163"/>
    </location>
</feature>
<dbReference type="GO" id="GO:0022857">
    <property type="term" value="F:transmembrane transporter activity"/>
    <property type="evidence" value="ECO:0007669"/>
    <property type="project" value="UniProtKB-UniRule"/>
</dbReference>
<keyword evidence="5 9" id="KW-0812">Transmembrane</keyword>
<evidence type="ECO:0000259" key="10">
    <source>
        <dbReference type="Pfam" id="PF04290"/>
    </source>
</evidence>
<dbReference type="RefSeq" id="WP_204430195.1">
    <property type="nucleotide sequence ID" value="NZ_ARXL01000041.1"/>
</dbReference>
<keyword evidence="6 9" id="KW-1133">Transmembrane helix</keyword>
<evidence type="ECO:0000256" key="5">
    <source>
        <dbReference type="ARBA" id="ARBA00022692"/>
    </source>
</evidence>
<comment type="similarity">
    <text evidence="8 9">Belongs to the TRAP transporter small permease family.</text>
</comment>
<feature type="transmembrane region" description="Helical" evidence="9">
    <location>
        <begin position="97"/>
        <end position="115"/>
    </location>
</feature>
<evidence type="ECO:0000256" key="7">
    <source>
        <dbReference type="ARBA" id="ARBA00023136"/>
    </source>
</evidence>
<keyword evidence="2 9" id="KW-0813">Transport</keyword>
<evidence type="ECO:0000256" key="4">
    <source>
        <dbReference type="ARBA" id="ARBA00022519"/>
    </source>
</evidence>
<keyword evidence="3" id="KW-1003">Cell membrane</keyword>
<evidence type="ECO:0000256" key="1">
    <source>
        <dbReference type="ARBA" id="ARBA00004429"/>
    </source>
</evidence>
<feature type="transmembrane region" description="Helical" evidence="9">
    <location>
        <begin position="25"/>
        <end position="48"/>
    </location>
</feature>
<comment type="caution">
    <text evidence="11">The sequence shown here is derived from an EMBL/GenBank/DDBJ whole genome shotgun (WGS) entry which is preliminary data.</text>
</comment>
<dbReference type="InterPro" id="IPR055348">
    <property type="entry name" value="DctQ"/>
</dbReference>
<gene>
    <name evidence="11" type="ORF">LL252_00385</name>
</gene>
<proteinExistence type="inferred from homology"/>
<dbReference type="Pfam" id="PF04290">
    <property type="entry name" value="DctQ"/>
    <property type="match status" value="1"/>
</dbReference>
<dbReference type="PANTHER" id="PTHR35011">
    <property type="entry name" value="2,3-DIKETO-L-GULONATE TRAP TRANSPORTER SMALL PERMEASE PROTEIN YIAM"/>
    <property type="match status" value="1"/>
</dbReference>
<keyword evidence="4 9" id="KW-0997">Cell inner membrane</keyword>
<dbReference type="InterPro" id="IPR007387">
    <property type="entry name" value="TRAP_DctQ"/>
</dbReference>
<evidence type="ECO:0000256" key="3">
    <source>
        <dbReference type="ARBA" id="ARBA00022475"/>
    </source>
</evidence>
<comment type="function">
    <text evidence="9">Part of the tripartite ATP-independent periplasmic (TRAP) transport system.</text>
</comment>
<organism evidence="11 12">
    <name type="scientific">Alloalcanivorax marinus</name>
    <dbReference type="NCBI Taxonomy" id="1177169"/>
    <lineage>
        <taxon>Bacteria</taxon>
        <taxon>Pseudomonadati</taxon>
        <taxon>Pseudomonadota</taxon>
        <taxon>Gammaproteobacteria</taxon>
        <taxon>Oceanospirillales</taxon>
        <taxon>Alcanivoracaceae</taxon>
        <taxon>Alloalcanivorax</taxon>
    </lineage>
</organism>
<dbReference type="PANTHER" id="PTHR35011:SF2">
    <property type="entry name" value="2,3-DIKETO-L-GULONATE TRAP TRANSPORTER SMALL PERMEASE PROTEIN YIAM"/>
    <property type="match status" value="1"/>
</dbReference>
<dbReference type="GO" id="GO:0005886">
    <property type="term" value="C:plasma membrane"/>
    <property type="evidence" value="ECO:0007669"/>
    <property type="project" value="UniProtKB-SubCell"/>
</dbReference>
<evidence type="ECO:0000256" key="9">
    <source>
        <dbReference type="RuleBase" id="RU369079"/>
    </source>
</evidence>
<evidence type="ECO:0000256" key="2">
    <source>
        <dbReference type="ARBA" id="ARBA00022448"/>
    </source>
</evidence>
<keyword evidence="7 9" id="KW-0472">Membrane</keyword>
<dbReference type="Proteomes" id="UP001108027">
    <property type="component" value="Unassembled WGS sequence"/>
</dbReference>
<evidence type="ECO:0000256" key="6">
    <source>
        <dbReference type="ARBA" id="ARBA00022989"/>
    </source>
</evidence>
<comment type="subcellular location">
    <subcellularLocation>
        <location evidence="1 9">Cell inner membrane</location>
        <topology evidence="1 9">Multi-pass membrane protein</topology>
    </subcellularLocation>
</comment>
<feature type="transmembrane region" description="Helical" evidence="9">
    <location>
        <begin position="135"/>
        <end position="158"/>
    </location>
</feature>
<keyword evidence="12" id="KW-1185">Reference proteome</keyword>
<reference evidence="11" key="1">
    <citation type="submission" date="2021-10" db="EMBL/GenBank/DDBJ databases">
        <title>The diversity and Nitrogen Metabolism of Culturable Nitrate-Utilizing Bacteria Within the Oxygen Minimum Zone of the Changjiang (Yangtze River)Estuary.</title>
        <authorList>
            <person name="Zhang D."/>
            <person name="Zheng J."/>
            <person name="Liu S."/>
            <person name="He W."/>
        </authorList>
    </citation>
    <scope>NUCLEOTIDE SEQUENCE</scope>
    <source>
        <strain evidence="11">FXH-223</strain>
    </source>
</reference>
<evidence type="ECO:0000313" key="12">
    <source>
        <dbReference type="Proteomes" id="UP001108027"/>
    </source>
</evidence>
<protein>
    <recommendedName>
        <fullName evidence="9">TRAP transporter small permease protein</fullName>
    </recommendedName>
</protein>